<keyword evidence="1" id="KW-0732">Signal</keyword>
<keyword evidence="3" id="KW-1185">Reference proteome</keyword>
<dbReference type="Proteomes" id="UP001499959">
    <property type="component" value="Unassembled WGS sequence"/>
</dbReference>
<protein>
    <recommendedName>
        <fullName evidence="4">Surface antigen domain-containing protein</fullName>
    </recommendedName>
</protein>
<feature type="signal peptide" evidence="1">
    <location>
        <begin position="1"/>
        <end position="25"/>
    </location>
</feature>
<evidence type="ECO:0008006" key="4">
    <source>
        <dbReference type="Google" id="ProtNLM"/>
    </source>
</evidence>
<dbReference type="PROSITE" id="PS51257">
    <property type="entry name" value="PROKAR_LIPOPROTEIN"/>
    <property type="match status" value="1"/>
</dbReference>
<comment type="caution">
    <text evidence="2">The sequence shown here is derived from an EMBL/GenBank/DDBJ whole genome shotgun (WGS) entry which is preliminary data.</text>
</comment>
<organism evidence="2 3">
    <name type="scientific">Lysobacter hankyongensis</name>
    <dbReference type="NCBI Taxonomy" id="1176535"/>
    <lineage>
        <taxon>Bacteria</taxon>
        <taxon>Pseudomonadati</taxon>
        <taxon>Pseudomonadota</taxon>
        <taxon>Gammaproteobacteria</taxon>
        <taxon>Lysobacterales</taxon>
        <taxon>Lysobacteraceae</taxon>
        <taxon>Lysobacter</taxon>
    </lineage>
</organism>
<name>A0ABP9BZG9_9GAMM</name>
<accession>A0ABP9BZG9</accession>
<reference evidence="3" key="1">
    <citation type="journal article" date="2019" name="Int. J. Syst. Evol. Microbiol.">
        <title>The Global Catalogue of Microorganisms (GCM) 10K type strain sequencing project: providing services to taxonomists for standard genome sequencing and annotation.</title>
        <authorList>
            <consortium name="The Broad Institute Genomics Platform"/>
            <consortium name="The Broad Institute Genome Sequencing Center for Infectious Disease"/>
            <person name="Wu L."/>
            <person name="Ma J."/>
        </authorList>
    </citation>
    <scope>NUCLEOTIDE SEQUENCE [LARGE SCALE GENOMIC DNA]</scope>
    <source>
        <strain evidence="3">JCM 18204</strain>
    </source>
</reference>
<dbReference type="RefSeq" id="WP_345304345.1">
    <property type="nucleotide sequence ID" value="NZ_BAABJE010000017.1"/>
</dbReference>
<proteinExistence type="predicted"/>
<dbReference type="EMBL" id="BAABJE010000017">
    <property type="protein sequence ID" value="GAA4802768.1"/>
    <property type="molecule type" value="Genomic_DNA"/>
</dbReference>
<sequence>MRFANGITLSFALMAVAATALTACATMPNDRRPLTSEQKIIRCVAMVAGGAALAKALGGDARDGALVGAASCGVWLLFNNKRDKKYIADASLNAMKTGQPQRAEWRGDDGRGRAVNVTFDGTMQPSASYKSAKDTGIYCRTLNVQVQADGSRADTSQDVWCRTADGNFVPRNQLSV</sequence>
<evidence type="ECO:0000256" key="1">
    <source>
        <dbReference type="SAM" id="SignalP"/>
    </source>
</evidence>
<evidence type="ECO:0000313" key="2">
    <source>
        <dbReference type="EMBL" id="GAA4802768.1"/>
    </source>
</evidence>
<feature type="chain" id="PRO_5046061164" description="Surface antigen domain-containing protein" evidence="1">
    <location>
        <begin position="26"/>
        <end position="176"/>
    </location>
</feature>
<evidence type="ECO:0000313" key="3">
    <source>
        <dbReference type="Proteomes" id="UP001499959"/>
    </source>
</evidence>
<gene>
    <name evidence="2" type="ORF">GCM10023307_31910</name>
</gene>